<dbReference type="CDD" id="cd00761">
    <property type="entry name" value="Glyco_tranf_GTA_type"/>
    <property type="match status" value="1"/>
</dbReference>
<dbReference type="InterPro" id="IPR001173">
    <property type="entry name" value="Glyco_trans_2-like"/>
</dbReference>
<dbReference type="Gene3D" id="3.90.550.10">
    <property type="entry name" value="Spore Coat Polysaccharide Biosynthesis Protein SpsA, Chain A"/>
    <property type="match status" value="1"/>
</dbReference>
<dbReference type="InterPro" id="IPR029044">
    <property type="entry name" value="Nucleotide-diphossugar_trans"/>
</dbReference>
<dbReference type="AlphaFoldDB" id="A0A3R8JMI2"/>
<dbReference type="EMBL" id="RHJS01000002">
    <property type="protein sequence ID" value="RRK32208.1"/>
    <property type="molecule type" value="Genomic_DNA"/>
</dbReference>
<dbReference type="GO" id="GO:0016740">
    <property type="term" value="F:transferase activity"/>
    <property type="evidence" value="ECO:0007669"/>
    <property type="project" value="UniProtKB-KW"/>
</dbReference>
<sequence>MAELKIVDVIIPICMPDERTVQSVKRLLKQTYPLNRIYLIHTEKGMFPGELETLSEKIHITHIRPEQFDHGGTRHQGAMMSRAEFLIYMTQDALPVNEKLVENLMAAFEDERVGAAYARQLPAADSSSIERFTRTFNYPPKSRVKSEADLPELGIKTYFCSNACAAYRKSVYMSLGGFETRVIFNEDMIMAGRIIQSGCKIAYTADAQVIHSHHDRCFRLFKRNFDLAVSQVDHPEIFENVRSETEGLRLVKQTAGFLLKTGRPWEIVPLVLQSGFKYAGYRLGRNYRRLPKRLVMRCTMNPGYWSHGAYEKT</sequence>
<keyword evidence="2" id="KW-0808">Transferase</keyword>
<dbReference type="PANTHER" id="PTHR43685:SF13">
    <property type="entry name" value="O ANTIGEN BIOSYNTHESIS RHAMNOSYLTRANSFERASE RFBN"/>
    <property type="match status" value="1"/>
</dbReference>
<dbReference type="Pfam" id="PF00535">
    <property type="entry name" value="Glycos_transf_2"/>
    <property type="match status" value="1"/>
</dbReference>
<comment type="caution">
    <text evidence="2">The sequence shown here is derived from an EMBL/GenBank/DDBJ whole genome shotgun (WGS) entry which is preliminary data.</text>
</comment>
<gene>
    <name evidence="2" type="ORF">EBB54_13190</name>
</gene>
<feature type="domain" description="Glycosyltransferase 2-like" evidence="1">
    <location>
        <begin position="9"/>
        <end position="174"/>
    </location>
</feature>
<dbReference type="RefSeq" id="WP_125127709.1">
    <property type="nucleotide sequence ID" value="NZ_RHJS01000002.1"/>
</dbReference>
<name>A0A3R8JMI2_9FIRM</name>
<dbReference type="Proteomes" id="UP000274920">
    <property type="component" value="Unassembled WGS sequence"/>
</dbReference>
<dbReference type="PANTHER" id="PTHR43685">
    <property type="entry name" value="GLYCOSYLTRANSFERASE"/>
    <property type="match status" value="1"/>
</dbReference>
<reference evidence="2" key="1">
    <citation type="submission" date="2018-10" db="EMBL/GenBank/DDBJ databases">
        <title>Schaedlerella arabinophila gen. nov. sp. nov., isolated from the mouse intestinal tract and comparative analysis with the genome of the closely related altered Schaedler flora strain ASF502.</title>
        <authorList>
            <person name="Miyake S."/>
            <person name="Soh M."/>
            <person name="Seedorf H."/>
        </authorList>
    </citation>
    <scope>NUCLEOTIDE SEQUENCE [LARGE SCALE GENOMIC DNA]</scope>
    <source>
        <strain evidence="2">DSM 106076</strain>
    </source>
</reference>
<evidence type="ECO:0000259" key="1">
    <source>
        <dbReference type="Pfam" id="PF00535"/>
    </source>
</evidence>
<dbReference type="SUPFAM" id="SSF53448">
    <property type="entry name" value="Nucleotide-diphospho-sugar transferases"/>
    <property type="match status" value="1"/>
</dbReference>
<proteinExistence type="predicted"/>
<protein>
    <submittedName>
        <fullName evidence="2">Glycosyltransferase</fullName>
    </submittedName>
</protein>
<keyword evidence="3" id="KW-1185">Reference proteome</keyword>
<accession>A0A3R8JMI2</accession>
<evidence type="ECO:0000313" key="2">
    <source>
        <dbReference type="EMBL" id="RRK32208.1"/>
    </source>
</evidence>
<evidence type="ECO:0000313" key="3">
    <source>
        <dbReference type="Proteomes" id="UP000274920"/>
    </source>
</evidence>
<dbReference type="GO" id="GO:0044010">
    <property type="term" value="P:single-species biofilm formation"/>
    <property type="evidence" value="ECO:0007669"/>
    <property type="project" value="TreeGrafter"/>
</dbReference>
<organism evidence="2 3">
    <name type="scientific">Schaedlerella arabinosiphila</name>
    <dbReference type="NCBI Taxonomy" id="2044587"/>
    <lineage>
        <taxon>Bacteria</taxon>
        <taxon>Bacillati</taxon>
        <taxon>Bacillota</taxon>
        <taxon>Clostridia</taxon>
        <taxon>Lachnospirales</taxon>
        <taxon>Lachnospiraceae</taxon>
        <taxon>Schaedlerella</taxon>
    </lineage>
</organism>
<dbReference type="InterPro" id="IPR050834">
    <property type="entry name" value="Glycosyltransf_2"/>
</dbReference>